<dbReference type="GO" id="GO:0008420">
    <property type="term" value="F:RNA polymerase II CTD heptapeptide repeat phosphatase activity"/>
    <property type="evidence" value="ECO:0007669"/>
    <property type="project" value="InterPro"/>
</dbReference>
<dbReference type="EC" id="3.1.3.16" evidence="5"/>
<keyword evidence="12" id="KW-0539">Nucleus</keyword>
<feature type="domain" description="FCP1 homology" evidence="18">
    <location>
        <begin position="706"/>
        <end position="887"/>
    </location>
</feature>
<evidence type="ECO:0000256" key="15">
    <source>
        <dbReference type="ARBA" id="ARBA00063107"/>
    </source>
</evidence>
<keyword evidence="10" id="KW-0805">Transcription regulation</keyword>
<dbReference type="Pfam" id="PF25505">
    <property type="entry name" value="ARM_CPL3"/>
    <property type="match status" value="1"/>
</dbReference>
<evidence type="ECO:0000256" key="4">
    <source>
        <dbReference type="ARBA" id="ARBA00004123"/>
    </source>
</evidence>
<dbReference type="NCBIfam" id="TIGR02250">
    <property type="entry name" value="FCP1_euk"/>
    <property type="match status" value="1"/>
</dbReference>
<keyword evidence="11" id="KW-0804">Transcription</keyword>
<evidence type="ECO:0000256" key="13">
    <source>
        <dbReference type="ARBA" id="ARBA00047761"/>
    </source>
</evidence>
<evidence type="ECO:0000259" key="18">
    <source>
        <dbReference type="PROSITE" id="PS50969"/>
    </source>
</evidence>
<evidence type="ECO:0000256" key="11">
    <source>
        <dbReference type="ARBA" id="ARBA00023163"/>
    </source>
</evidence>
<evidence type="ECO:0000256" key="6">
    <source>
        <dbReference type="ARBA" id="ARBA00022491"/>
    </source>
</evidence>
<feature type="domain" description="BRCT" evidence="17">
    <location>
        <begin position="929"/>
        <end position="1022"/>
    </location>
</feature>
<feature type="compositionally biased region" description="Basic and acidic residues" evidence="16">
    <location>
        <begin position="403"/>
        <end position="416"/>
    </location>
</feature>
<evidence type="ECO:0000313" key="20">
    <source>
        <dbReference type="Proteomes" id="UP000593562"/>
    </source>
</evidence>
<dbReference type="Gene3D" id="3.40.50.1000">
    <property type="entry name" value="HAD superfamily/HAD-like"/>
    <property type="match status" value="1"/>
</dbReference>
<dbReference type="AlphaFoldDB" id="A0A7J7BXK6"/>
<keyword evidence="6" id="KW-0678">Repressor</keyword>
<evidence type="ECO:0000313" key="19">
    <source>
        <dbReference type="EMBL" id="KAF5726629.1"/>
    </source>
</evidence>
<feature type="region of interest" description="Disordered" evidence="16">
    <location>
        <begin position="227"/>
        <end position="277"/>
    </location>
</feature>
<evidence type="ECO:0000259" key="17">
    <source>
        <dbReference type="PROSITE" id="PS50172"/>
    </source>
</evidence>
<dbReference type="SUPFAM" id="SSF52113">
    <property type="entry name" value="BRCT domain"/>
    <property type="match status" value="1"/>
</dbReference>
<dbReference type="SUPFAM" id="SSF56784">
    <property type="entry name" value="HAD-like"/>
    <property type="match status" value="1"/>
</dbReference>
<dbReference type="Pfam" id="PF00533">
    <property type="entry name" value="BRCT"/>
    <property type="match status" value="1"/>
</dbReference>
<gene>
    <name evidence="19" type="ORF">HS088_TW22G00309</name>
</gene>
<dbReference type="InterPro" id="IPR023214">
    <property type="entry name" value="HAD_sf"/>
</dbReference>
<comment type="subunit">
    <text evidence="15">Interacts with RAP74.</text>
</comment>
<evidence type="ECO:0000256" key="3">
    <source>
        <dbReference type="ARBA" id="ARBA00001946"/>
    </source>
</evidence>
<dbReference type="GO" id="GO:0003723">
    <property type="term" value="F:RNA binding"/>
    <property type="evidence" value="ECO:0007669"/>
    <property type="project" value="UniProtKB-KW"/>
</dbReference>
<keyword evidence="9" id="KW-0694">RNA-binding</keyword>
<comment type="caution">
    <text evidence="19">The sequence shown here is derived from an EMBL/GenBank/DDBJ whole genome shotgun (WGS) entry which is preliminary data.</text>
</comment>
<dbReference type="InterPro" id="IPR004274">
    <property type="entry name" value="FCP1_dom"/>
</dbReference>
<evidence type="ECO:0000256" key="12">
    <source>
        <dbReference type="ARBA" id="ARBA00023242"/>
    </source>
</evidence>
<feature type="compositionally biased region" description="Polar residues" evidence="16">
    <location>
        <begin position="268"/>
        <end position="277"/>
    </location>
</feature>
<organism evidence="19 20">
    <name type="scientific">Tripterygium wilfordii</name>
    <name type="common">Thunder God vine</name>
    <dbReference type="NCBI Taxonomy" id="458696"/>
    <lineage>
        <taxon>Eukaryota</taxon>
        <taxon>Viridiplantae</taxon>
        <taxon>Streptophyta</taxon>
        <taxon>Embryophyta</taxon>
        <taxon>Tracheophyta</taxon>
        <taxon>Spermatophyta</taxon>
        <taxon>Magnoliopsida</taxon>
        <taxon>eudicotyledons</taxon>
        <taxon>Gunneridae</taxon>
        <taxon>Pentapetalae</taxon>
        <taxon>rosids</taxon>
        <taxon>fabids</taxon>
        <taxon>Celastrales</taxon>
        <taxon>Celastraceae</taxon>
        <taxon>Tripterygium</taxon>
    </lineage>
</organism>
<dbReference type="FunFam" id="3.40.50.1000:FF:000098">
    <property type="entry name" value="RNA polymerase II C-terminal domain phosphatase-like 3"/>
    <property type="match status" value="1"/>
</dbReference>
<comment type="catalytic activity">
    <reaction evidence="14">
        <text>O-phospho-L-threonyl-[protein] + H2O = L-threonyl-[protein] + phosphate</text>
        <dbReference type="Rhea" id="RHEA:47004"/>
        <dbReference type="Rhea" id="RHEA-COMP:11060"/>
        <dbReference type="Rhea" id="RHEA-COMP:11605"/>
        <dbReference type="ChEBI" id="CHEBI:15377"/>
        <dbReference type="ChEBI" id="CHEBI:30013"/>
        <dbReference type="ChEBI" id="CHEBI:43474"/>
        <dbReference type="ChEBI" id="CHEBI:61977"/>
        <dbReference type="EC" id="3.1.3.16"/>
    </reaction>
</comment>
<dbReference type="EMBL" id="JAAARO010000022">
    <property type="protein sequence ID" value="KAF5726629.1"/>
    <property type="molecule type" value="Genomic_DNA"/>
</dbReference>
<feature type="region of interest" description="Disordered" evidence="16">
    <location>
        <begin position="556"/>
        <end position="594"/>
    </location>
</feature>
<dbReference type="Gene3D" id="3.40.50.10190">
    <property type="entry name" value="BRCT domain"/>
    <property type="match status" value="1"/>
</dbReference>
<comment type="subcellular location">
    <subcellularLocation>
        <location evidence="4">Nucleus</location>
    </subcellularLocation>
</comment>
<dbReference type="FunFam" id="3.40.50.10190:FF:000014">
    <property type="entry name" value="RNA polymerase II C-terminal domain phosphatase-like 3"/>
    <property type="match status" value="1"/>
</dbReference>
<evidence type="ECO:0000256" key="14">
    <source>
        <dbReference type="ARBA" id="ARBA00048336"/>
    </source>
</evidence>
<dbReference type="InterPro" id="IPR039189">
    <property type="entry name" value="Fcp1"/>
</dbReference>
<dbReference type="InterPro" id="IPR011947">
    <property type="entry name" value="FCP1_euk"/>
</dbReference>
<dbReference type="InterPro" id="IPR057473">
    <property type="entry name" value="ARM_CPL3"/>
</dbReference>
<dbReference type="InterPro" id="IPR001357">
    <property type="entry name" value="BRCT_dom"/>
</dbReference>
<evidence type="ECO:0000256" key="2">
    <source>
        <dbReference type="ARBA" id="ARBA00001941"/>
    </source>
</evidence>
<comment type="catalytic activity">
    <reaction evidence="13">
        <text>O-phospho-L-seryl-[protein] + H2O = L-seryl-[protein] + phosphate</text>
        <dbReference type="Rhea" id="RHEA:20629"/>
        <dbReference type="Rhea" id="RHEA-COMP:9863"/>
        <dbReference type="Rhea" id="RHEA-COMP:11604"/>
        <dbReference type="ChEBI" id="CHEBI:15377"/>
        <dbReference type="ChEBI" id="CHEBI:29999"/>
        <dbReference type="ChEBI" id="CHEBI:43474"/>
        <dbReference type="ChEBI" id="CHEBI:83421"/>
        <dbReference type="EC" id="3.1.3.16"/>
    </reaction>
</comment>
<protein>
    <recommendedName>
        <fullName evidence="5">protein-serine/threonine phosphatase</fullName>
        <ecNumber evidence="5">3.1.3.16</ecNumber>
    </recommendedName>
</protein>
<reference evidence="19 20" key="1">
    <citation type="journal article" date="2020" name="Nat. Commun.">
        <title>Genome of Tripterygium wilfordii and identification of cytochrome P450 involved in triptolide biosynthesis.</title>
        <authorList>
            <person name="Tu L."/>
            <person name="Su P."/>
            <person name="Zhang Z."/>
            <person name="Gao L."/>
            <person name="Wang J."/>
            <person name="Hu T."/>
            <person name="Zhou J."/>
            <person name="Zhang Y."/>
            <person name="Zhao Y."/>
            <person name="Liu Y."/>
            <person name="Song Y."/>
            <person name="Tong Y."/>
            <person name="Lu Y."/>
            <person name="Yang J."/>
            <person name="Xu C."/>
            <person name="Jia M."/>
            <person name="Peters R.J."/>
            <person name="Huang L."/>
            <person name="Gao W."/>
        </authorList>
    </citation>
    <scope>NUCLEOTIDE SEQUENCE [LARGE SCALE GENOMIC DNA]</scope>
    <source>
        <strain evidence="20">cv. XIE 37</strain>
        <tissue evidence="19">Leaf</tissue>
    </source>
</reference>
<dbReference type="PANTHER" id="PTHR23081">
    <property type="entry name" value="RNA POLYMERASE II CTD PHOSPHATASE"/>
    <property type="match status" value="1"/>
</dbReference>
<accession>A0A7J7BXK6</accession>
<dbReference type="FunCoup" id="A0A7J7BXK6">
    <property type="interactions" value="2130"/>
</dbReference>
<evidence type="ECO:0000256" key="9">
    <source>
        <dbReference type="ARBA" id="ARBA00022884"/>
    </source>
</evidence>
<dbReference type="SMART" id="SM00292">
    <property type="entry name" value="BRCT"/>
    <property type="match status" value="1"/>
</dbReference>
<feature type="compositionally biased region" description="Low complexity" evidence="16">
    <location>
        <begin position="251"/>
        <end position="260"/>
    </location>
</feature>
<proteinExistence type="predicted"/>
<comment type="cofactor">
    <cofactor evidence="3">
        <name>Mg(2+)</name>
        <dbReference type="ChEBI" id="CHEBI:18420"/>
    </cofactor>
</comment>
<feature type="compositionally biased region" description="Polar residues" evidence="16">
    <location>
        <begin position="565"/>
        <end position="594"/>
    </location>
</feature>
<sequence length="1025" mass="113018">MVRENNVSTKDLLIRMLFTKIQVVDSAFCAMDSALKGQNKGFFLRLLSLVKSHSPPLFSPDKMKEIESMPTSFALSHIFSRAGPSNKEKEIKVSEVSNKEAIDGLAGNAGHGLITVNKLPQTVQPFVPDKSSTSWEALRPVVSGFRGRGPLLPLLDLHKDHDLDSLPSPTRETTPVLPVRGPLDGIVRPSLAADKVAQDIEGSIIHPYETDALKAVSFYQQKFSRSSVLTTDLPSPTPSVESGDRDGDTGGEVSSSSTVGKRIMGQPMPSSSPSLDISNMQGLITTRNAASMVSVYNSPIKPPTKTRDPRLAFVNPETVALDLNQGSSLVVHNTPKMEPAADIMNLRKQRTAEDPSSKGPASKRQRNMPDNFGDVKNVRTVTSSGGWLEDCDIIGLQTQGRSRLTENAKPDQKKVDSLANSGKPNVIVGEQVSVTRTNNTASFPDILKDIAVNPTMLIDILKMGQRQNLPVEAQQKAADPVKITILPPSFNSKPGAVPSVNVTPVTPTGILPTPSGTLQVPFQITTSEELGKIRMKPRDPRRVLHGNALQRFGSLGSEQLKMNGPPTSTTQAKNDNQNAQQLGHTQTKSVTSQSSMLSDVSLPVTNNIKNIANSLSVPQASVIPPVVSQNLPSPPMPIIMGRMDVKTVVSNSESHQVGDPEVGAAGPHPQNRWGDLEHLFEGYDEQQKAAIQRERARRIDELKKMFAARKLCLVLDLDHTLLNSAKFVEIDPVHEEILRKNEEQDREKPERHLFRFPHMGMWTKLRPGIWNFLEKASKLFELHLYTMGNKVYATEMAKVLDPKGVLFNGRVISKGDDVDLFDGDERLPKSKDLEGVLGMESAVVIIDDSVRVWPHNRPNLIVVERYTYFPCSRRQFGLQGPSLLEVDLDERLEDGTLASSLAVIERIHQNFFTHQSLEEADVRNILASEQRKILAGCQIVFSRVFPVGEANPHLHPLWQMAEQFGAVCRNQIDDQVTHVVAHSLGTDKVNWALSTGRFVVHPNWVEASTLLYRRMNEQDFAIKPS</sequence>
<evidence type="ECO:0000256" key="5">
    <source>
        <dbReference type="ARBA" id="ARBA00013081"/>
    </source>
</evidence>
<dbReference type="CDD" id="cd17729">
    <property type="entry name" value="BRCT_CTDP1"/>
    <property type="match status" value="1"/>
</dbReference>
<comment type="cofactor">
    <cofactor evidence="2">
        <name>Co(2+)</name>
        <dbReference type="ChEBI" id="CHEBI:48828"/>
    </cofactor>
</comment>
<dbReference type="CDD" id="cd07521">
    <property type="entry name" value="HAD_FCP1-like"/>
    <property type="match status" value="1"/>
</dbReference>
<dbReference type="SMART" id="SM00577">
    <property type="entry name" value="CPDc"/>
    <property type="match status" value="1"/>
</dbReference>
<comment type="cofactor">
    <cofactor evidence="1">
        <name>Mn(2+)</name>
        <dbReference type="ChEBI" id="CHEBI:29035"/>
    </cofactor>
</comment>
<dbReference type="GO" id="GO:0009651">
    <property type="term" value="P:response to salt stress"/>
    <property type="evidence" value="ECO:0007669"/>
    <property type="project" value="UniProtKB-ARBA"/>
</dbReference>
<name>A0A7J7BXK6_TRIWF</name>
<dbReference type="GO" id="GO:0046872">
    <property type="term" value="F:metal ion binding"/>
    <property type="evidence" value="ECO:0007669"/>
    <property type="project" value="UniProtKB-KW"/>
</dbReference>
<evidence type="ECO:0000256" key="1">
    <source>
        <dbReference type="ARBA" id="ARBA00001936"/>
    </source>
</evidence>
<dbReference type="Pfam" id="PF03031">
    <property type="entry name" value="NIF"/>
    <property type="match status" value="1"/>
</dbReference>
<keyword evidence="8" id="KW-0378">Hydrolase</keyword>
<evidence type="ECO:0000256" key="7">
    <source>
        <dbReference type="ARBA" id="ARBA00022723"/>
    </source>
</evidence>
<dbReference type="GO" id="GO:0005634">
    <property type="term" value="C:nucleus"/>
    <property type="evidence" value="ECO:0007669"/>
    <property type="project" value="UniProtKB-SubCell"/>
</dbReference>
<dbReference type="Proteomes" id="UP000593562">
    <property type="component" value="Unassembled WGS sequence"/>
</dbReference>
<dbReference type="InParanoid" id="A0A7J7BXK6"/>
<dbReference type="PANTHER" id="PTHR23081:SF2">
    <property type="entry name" value="RNA POLYMERASE II C-TERMINAL DOMAIN PHOSPHATASE-LIKE 3"/>
    <property type="match status" value="1"/>
</dbReference>
<evidence type="ECO:0000256" key="16">
    <source>
        <dbReference type="SAM" id="MobiDB-lite"/>
    </source>
</evidence>
<evidence type="ECO:0000256" key="8">
    <source>
        <dbReference type="ARBA" id="ARBA00022801"/>
    </source>
</evidence>
<dbReference type="PROSITE" id="PS50172">
    <property type="entry name" value="BRCT"/>
    <property type="match status" value="1"/>
</dbReference>
<dbReference type="InterPro" id="IPR036412">
    <property type="entry name" value="HAD-like_sf"/>
</dbReference>
<dbReference type="InterPro" id="IPR036420">
    <property type="entry name" value="BRCT_dom_sf"/>
</dbReference>
<evidence type="ECO:0000256" key="10">
    <source>
        <dbReference type="ARBA" id="ARBA00023015"/>
    </source>
</evidence>
<dbReference type="PROSITE" id="PS50969">
    <property type="entry name" value="FCP1"/>
    <property type="match status" value="1"/>
</dbReference>
<feature type="region of interest" description="Disordered" evidence="16">
    <location>
        <begin position="402"/>
        <end position="422"/>
    </location>
</feature>
<keyword evidence="20" id="KW-1185">Reference proteome</keyword>
<feature type="compositionally biased region" description="Polar residues" evidence="16">
    <location>
        <begin position="227"/>
        <end position="240"/>
    </location>
</feature>
<feature type="region of interest" description="Disordered" evidence="16">
    <location>
        <begin position="347"/>
        <end position="374"/>
    </location>
</feature>
<keyword evidence="7" id="KW-0479">Metal-binding</keyword>